<evidence type="ECO:0000259" key="3">
    <source>
        <dbReference type="PROSITE" id="PS50250"/>
    </source>
</evidence>
<name>A0AAV5QLU2_9ASCO</name>
<dbReference type="PANTHER" id="PTHR10758:SF2">
    <property type="entry name" value="26S PROTEASOME NON-ATPASE REGULATORY SUBUNIT 3"/>
    <property type="match status" value="1"/>
</dbReference>
<proteinExistence type="inferred from homology"/>
<reference evidence="4 5" key="1">
    <citation type="journal article" date="2023" name="Elife">
        <title>Identification of key yeast species and microbe-microbe interactions impacting larval growth of Drosophila in the wild.</title>
        <authorList>
            <person name="Mure A."/>
            <person name="Sugiura Y."/>
            <person name="Maeda R."/>
            <person name="Honda K."/>
            <person name="Sakurai N."/>
            <person name="Takahashi Y."/>
            <person name="Watada M."/>
            <person name="Katoh T."/>
            <person name="Gotoh A."/>
            <person name="Gotoh Y."/>
            <person name="Taniguchi I."/>
            <person name="Nakamura K."/>
            <person name="Hayashi T."/>
            <person name="Katayama T."/>
            <person name="Uemura T."/>
            <person name="Hattori Y."/>
        </authorList>
    </citation>
    <scope>NUCLEOTIDE SEQUENCE [LARGE SCALE GENOMIC DNA]</scope>
    <source>
        <strain evidence="4 5">SC-9</strain>
    </source>
</reference>
<dbReference type="Pfam" id="PF25573">
    <property type="entry name" value="TPR_PSMD3_N"/>
    <property type="match status" value="1"/>
</dbReference>
<dbReference type="RefSeq" id="XP_064852505.1">
    <property type="nucleotide sequence ID" value="XM_064996433.1"/>
</dbReference>
<dbReference type="SMART" id="SM00753">
    <property type="entry name" value="PAM"/>
    <property type="match status" value="1"/>
</dbReference>
<protein>
    <submittedName>
        <fullName evidence="4">Proteasome regulatory particle lid subunit</fullName>
    </submittedName>
</protein>
<accession>A0AAV5QLU2</accession>
<comment type="similarity">
    <text evidence="1">Belongs to the proteasome subunit S3 family.</text>
</comment>
<evidence type="ECO:0000313" key="4">
    <source>
        <dbReference type="EMBL" id="GMM35505.1"/>
    </source>
</evidence>
<comment type="caution">
    <text evidence="4">The sequence shown here is derived from an EMBL/GenBank/DDBJ whole genome shotgun (WGS) entry which is preliminary data.</text>
</comment>
<dbReference type="PANTHER" id="PTHR10758">
    <property type="entry name" value="26S PROTEASOME NON-ATPASE REGULATORY SUBUNIT 3/COP9 SIGNALOSOME COMPLEX SUBUNIT 3"/>
    <property type="match status" value="1"/>
</dbReference>
<sequence length="479" mass="55725">MSEVEMVDASVEQDLVLQEFYEKLEIVQNASTNSDSKLILKVLRELPPLRKKLSKDILVTIIDKYYQDSDFQKSYLLKYLAATSKQSQPSTEELTPEIDLFIHLLAQLYLHDKSSLAGLAKLNQKIIELFKSYSKRSLDYLQAKIWFYIQRTSELLDIKANTTATTETWPHLVETRHHLLLSLRTATLKHDHETTASIITLLLRNYSLTNDITQAINFVSKIEFPENCGNNLYARYYYYLSKIHAIQLNYSTALSYIINSIRKAPQSQYVKGFLVSAQKLKIVIELLMGDIPELTIFTNQQYQQHLKPYMEITKAVRLGDLGSFNKALETYSGSFIRDKTYNLILRLRKNVIKTGIRLISLCYKKISIRDICIKLKMDSEVSTEYILNKLIKDHIIEAGLDNKESYMKSREFYNVYDSEVPAAEFNKRIEAINAIKKSFVKEMNYPESKNRFNSKDILEYEQEMELIRAGEDTDFDDFL</sequence>
<dbReference type="SMART" id="SM00088">
    <property type="entry name" value="PINT"/>
    <property type="match status" value="1"/>
</dbReference>
<dbReference type="Proteomes" id="UP001360560">
    <property type="component" value="Unassembled WGS sequence"/>
</dbReference>
<organism evidence="4 5">
    <name type="scientific">Saccharomycopsis crataegensis</name>
    <dbReference type="NCBI Taxonomy" id="43959"/>
    <lineage>
        <taxon>Eukaryota</taxon>
        <taxon>Fungi</taxon>
        <taxon>Dikarya</taxon>
        <taxon>Ascomycota</taxon>
        <taxon>Saccharomycotina</taxon>
        <taxon>Saccharomycetes</taxon>
        <taxon>Saccharomycopsidaceae</taxon>
        <taxon>Saccharomycopsis</taxon>
    </lineage>
</organism>
<evidence type="ECO:0000313" key="5">
    <source>
        <dbReference type="Proteomes" id="UP001360560"/>
    </source>
</evidence>
<dbReference type="GO" id="GO:0008541">
    <property type="term" value="C:proteasome regulatory particle, lid subcomplex"/>
    <property type="evidence" value="ECO:0007669"/>
    <property type="project" value="TreeGrafter"/>
</dbReference>
<evidence type="ECO:0000256" key="1">
    <source>
        <dbReference type="ARBA" id="ARBA00007912"/>
    </source>
</evidence>
<dbReference type="GO" id="GO:0030234">
    <property type="term" value="F:enzyme regulator activity"/>
    <property type="evidence" value="ECO:0007669"/>
    <property type="project" value="InterPro"/>
</dbReference>
<dbReference type="EMBL" id="BTFZ01000006">
    <property type="protein sequence ID" value="GMM35505.1"/>
    <property type="molecule type" value="Genomic_DNA"/>
</dbReference>
<evidence type="ECO:0000256" key="2">
    <source>
        <dbReference type="ARBA" id="ARBA00022942"/>
    </source>
</evidence>
<dbReference type="Pfam" id="PF01399">
    <property type="entry name" value="PCI"/>
    <property type="match status" value="1"/>
</dbReference>
<keyword evidence="2 4" id="KW-0647">Proteasome</keyword>
<gene>
    <name evidence="4" type="ORF">DASC09_028300</name>
</gene>
<dbReference type="InterPro" id="IPR013586">
    <property type="entry name" value="PSMD3_C"/>
</dbReference>
<dbReference type="GeneID" id="90073484"/>
<dbReference type="GO" id="GO:0042176">
    <property type="term" value="P:regulation of protein catabolic process"/>
    <property type="evidence" value="ECO:0007669"/>
    <property type="project" value="InterPro"/>
</dbReference>
<dbReference type="GO" id="GO:0006511">
    <property type="term" value="P:ubiquitin-dependent protein catabolic process"/>
    <property type="evidence" value="ECO:0007669"/>
    <property type="project" value="TreeGrafter"/>
</dbReference>
<feature type="domain" description="PCI" evidence="3">
    <location>
        <begin position="234"/>
        <end position="414"/>
    </location>
</feature>
<dbReference type="InterPro" id="IPR000717">
    <property type="entry name" value="PCI_dom"/>
</dbReference>
<dbReference type="PROSITE" id="PS50250">
    <property type="entry name" value="PCI"/>
    <property type="match status" value="1"/>
</dbReference>
<keyword evidence="5" id="KW-1185">Reference proteome</keyword>
<dbReference type="InterPro" id="IPR050756">
    <property type="entry name" value="CSN3"/>
</dbReference>
<dbReference type="AlphaFoldDB" id="A0AAV5QLU2"/>
<dbReference type="Pfam" id="PF08375">
    <property type="entry name" value="Rpn3_C"/>
    <property type="match status" value="1"/>
</dbReference>
<dbReference type="InterPro" id="IPR057985">
    <property type="entry name" value="TPR_PSMD3_N"/>
</dbReference>